<accession>H2B278</accession>
<dbReference type="InParanoid" id="H2B278"/>
<dbReference type="InterPro" id="IPR013763">
    <property type="entry name" value="Cyclin-like_dom"/>
</dbReference>
<dbReference type="InterPro" id="IPR006671">
    <property type="entry name" value="Cyclin_N"/>
</dbReference>
<comment type="similarity">
    <text evidence="1">Belongs to the cyclin family.</text>
</comment>
<keyword evidence="1" id="KW-0195">Cyclin</keyword>
<dbReference type="STRING" id="1071382.H2B278"/>
<dbReference type="Proteomes" id="UP000005220">
    <property type="component" value="Chromosome 12"/>
</dbReference>
<dbReference type="AlphaFoldDB" id="H2B278"/>
<dbReference type="OrthoDB" id="10250320at2759"/>
<dbReference type="EMBL" id="HE650832">
    <property type="protein sequence ID" value="CCF60728.1"/>
    <property type="molecule type" value="Genomic_DNA"/>
</dbReference>
<keyword evidence="4" id="KW-1185">Reference proteome</keyword>
<reference evidence="3 4" key="1">
    <citation type="journal article" date="2011" name="Proc. Natl. Acad. Sci. U.S.A.">
        <title>Evolutionary erosion of yeast sex chromosomes by mating-type switching accidents.</title>
        <authorList>
            <person name="Gordon J.L."/>
            <person name="Armisen D."/>
            <person name="Proux-Wera E."/>
            <person name="Oheigeartaigh S.S."/>
            <person name="Byrne K.P."/>
            <person name="Wolfe K.H."/>
        </authorList>
    </citation>
    <scope>NUCLEOTIDE SEQUENCE [LARGE SCALE GENOMIC DNA]</scope>
    <source>
        <strain evidence="4">ATCC 22294 / BCRC 22015 / CBS 2517 / CECT 1963 / NBRC 1671 / NRRL Y-8276</strain>
    </source>
</reference>
<dbReference type="FunCoup" id="H2B278">
    <property type="interactions" value="266"/>
</dbReference>
<dbReference type="CDD" id="cd20557">
    <property type="entry name" value="CYCLIN_ScPCL1-like"/>
    <property type="match status" value="1"/>
</dbReference>
<dbReference type="GO" id="GO:0019901">
    <property type="term" value="F:protein kinase binding"/>
    <property type="evidence" value="ECO:0007669"/>
    <property type="project" value="InterPro"/>
</dbReference>
<dbReference type="Pfam" id="PF00134">
    <property type="entry name" value="Cyclin_N"/>
    <property type="match status" value="1"/>
</dbReference>
<dbReference type="SUPFAM" id="SSF47954">
    <property type="entry name" value="Cyclin-like"/>
    <property type="match status" value="1"/>
</dbReference>
<evidence type="ECO:0000256" key="1">
    <source>
        <dbReference type="RuleBase" id="RU000383"/>
    </source>
</evidence>
<dbReference type="GO" id="GO:0000307">
    <property type="term" value="C:cyclin-dependent protein kinase holoenzyme complex"/>
    <property type="evidence" value="ECO:0007669"/>
    <property type="project" value="UniProtKB-ARBA"/>
</dbReference>
<gene>
    <name evidence="3" type="primary">KAFR0L01200</name>
    <name evidence="3" type="ORF">KAFR_0L01200</name>
</gene>
<proteinExistence type="inferred from homology"/>
<evidence type="ECO:0000259" key="2">
    <source>
        <dbReference type="SMART" id="SM00385"/>
    </source>
</evidence>
<dbReference type="SMART" id="SM00385">
    <property type="entry name" value="CYCLIN"/>
    <property type="match status" value="1"/>
</dbReference>
<dbReference type="PANTHER" id="PTHR15615">
    <property type="match status" value="1"/>
</dbReference>
<sequence length="279" mass="32188">MMSDYEALLRFSQYPISQDMIKYLEDRTKALVTVKNTNGSSSQLPTLNDFICNLVIRSRVNTSTLMSTTVFLNKLKEILPRNVSGMETTRHRIFLGCLILSAKTLNDCSPTNKYWSQHCDGLISVREINKIERELLKYFNWDVTIKVEELTKSLQRFLARNSVKCIPQNMLCLNKEQRYDNFVRQANSLALSPSSSEETLCSSSLESSPAKKGIPNEFVPIYTEVFAKRRNSLIGSVEVKQMIRSRTDHPMKDLKLEYGNEKNLIKKIKRMGWHSIFKL</sequence>
<evidence type="ECO:0000313" key="4">
    <source>
        <dbReference type="Proteomes" id="UP000005220"/>
    </source>
</evidence>
<organism evidence="3 4">
    <name type="scientific">Kazachstania africana (strain ATCC 22294 / BCRC 22015 / CBS 2517 / CECT 1963 / NBRC 1671 / NRRL Y-8276)</name>
    <name type="common">Yeast</name>
    <name type="synonym">Kluyveromyces africanus</name>
    <dbReference type="NCBI Taxonomy" id="1071382"/>
    <lineage>
        <taxon>Eukaryota</taxon>
        <taxon>Fungi</taxon>
        <taxon>Dikarya</taxon>
        <taxon>Ascomycota</taxon>
        <taxon>Saccharomycotina</taxon>
        <taxon>Saccharomycetes</taxon>
        <taxon>Saccharomycetales</taxon>
        <taxon>Saccharomycetaceae</taxon>
        <taxon>Kazachstania</taxon>
    </lineage>
</organism>
<protein>
    <recommendedName>
        <fullName evidence="2">Cyclin-like domain-containing protein</fullName>
    </recommendedName>
</protein>
<dbReference type="InterPro" id="IPR036915">
    <property type="entry name" value="Cyclin-like_sf"/>
</dbReference>
<evidence type="ECO:0000313" key="3">
    <source>
        <dbReference type="EMBL" id="CCF60728.1"/>
    </source>
</evidence>
<name>H2B278_KAZAF</name>
<feature type="domain" description="Cyclin-like" evidence="2">
    <location>
        <begin position="49"/>
        <end position="137"/>
    </location>
</feature>
<dbReference type="eggNOG" id="KOG1674">
    <property type="taxonomic scope" value="Eukaryota"/>
</dbReference>
<dbReference type="Gene3D" id="1.10.472.10">
    <property type="entry name" value="Cyclin-like"/>
    <property type="match status" value="1"/>
</dbReference>
<dbReference type="KEGG" id="kaf:KAFR_0L01200"/>
<dbReference type="RefSeq" id="XP_003959863.1">
    <property type="nucleotide sequence ID" value="XM_003959814.1"/>
</dbReference>
<dbReference type="GeneID" id="13886936"/>
<dbReference type="PANTHER" id="PTHR15615:SF10">
    <property type="entry name" value="PHO85 CYCLIN-2-RELATED"/>
    <property type="match status" value="1"/>
</dbReference>
<dbReference type="HOGENOM" id="CLU_018149_0_0_1"/>
<dbReference type="InterPro" id="IPR013922">
    <property type="entry name" value="Cyclin_PHO80-like"/>
</dbReference>
<dbReference type="GO" id="GO:0005634">
    <property type="term" value="C:nucleus"/>
    <property type="evidence" value="ECO:0007669"/>
    <property type="project" value="TreeGrafter"/>
</dbReference>
<dbReference type="GO" id="GO:0016538">
    <property type="term" value="F:cyclin-dependent protein serine/threonine kinase regulator activity"/>
    <property type="evidence" value="ECO:0007669"/>
    <property type="project" value="TreeGrafter"/>
</dbReference>